<organism evidence="1 2">
    <name type="scientific">Patiriisocius marinistellae</name>
    <dbReference type="NCBI Taxonomy" id="2494560"/>
    <lineage>
        <taxon>Bacteria</taxon>
        <taxon>Pseudomonadati</taxon>
        <taxon>Bacteroidota</taxon>
        <taxon>Flavobacteriia</taxon>
        <taxon>Flavobacteriales</taxon>
        <taxon>Flavobacteriaceae</taxon>
        <taxon>Patiriisocius</taxon>
    </lineage>
</organism>
<name>A0A5J4G0Q7_9FLAO</name>
<gene>
    <name evidence="1" type="ORF">ULMS_28460</name>
</gene>
<sequence>MKEDFLHYVWKFQKFNTATLTTTSGDTIQVIRVGMHNHNSGPDFFNGQVLIGGQKWAGNIEIHIKSSDWFAHRHEIDPAYDNVILHVVWEHDVEVYRKDGTAIPTVILKPLIPTEILNAYHTLFKKDQKWIGCQQRFHEVDDLTMNNWIERLYIDRLQRKSELMMHRLKELNNHWEALLFEMLAKSFGLKVNGEAFLSIGQSINFSVVQKCRKEPETLEALLMGQAGFFNSENDDPYFESQKENYKFLLRKFQLDATSVIIPKYFRLRPPNFPTIRLSQLANLYHQKQALFSEIMNVNNSSQMYEVFKISALPYWGSHYNFGVTSAKNKRVLTKKFIDLLIINTILPLRFCYDSHLGKDDTETLFTMAQQISAENNSITKKFNDLRPIAKNAMDSQGLLQLKNEYCNAMKCLQCAVGNQLLKA</sequence>
<evidence type="ECO:0000313" key="2">
    <source>
        <dbReference type="Proteomes" id="UP000326994"/>
    </source>
</evidence>
<dbReference type="OrthoDB" id="1005072at2"/>
<dbReference type="EMBL" id="BKCF01000007">
    <property type="protein sequence ID" value="GEQ87338.1"/>
    <property type="molecule type" value="Genomic_DNA"/>
</dbReference>
<evidence type="ECO:0000313" key="1">
    <source>
        <dbReference type="EMBL" id="GEQ87338.1"/>
    </source>
</evidence>
<evidence type="ECO:0008006" key="3">
    <source>
        <dbReference type="Google" id="ProtNLM"/>
    </source>
</evidence>
<reference evidence="1 2" key="1">
    <citation type="submission" date="2019-08" db="EMBL/GenBank/DDBJ databases">
        <title>Ulvibacter marinistellae sp. nov., isolated from a starfish, Patiria pectinifera.</title>
        <authorList>
            <person name="Kawano K."/>
            <person name="Ushijima N."/>
            <person name="Kihara M."/>
            <person name="Itoh H."/>
        </authorList>
    </citation>
    <scope>NUCLEOTIDE SEQUENCE [LARGE SCALE GENOMIC DNA]</scope>
    <source>
        <strain evidence="1 2">KK4</strain>
    </source>
</reference>
<dbReference type="AlphaFoldDB" id="A0A5J4G0Q7"/>
<dbReference type="RefSeq" id="WP_151895255.1">
    <property type="nucleotide sequence ID" value="NZ_BKCF01000007.1"/>
</dbReference>
<comment type="caution">
    <text evidence="1">The sequence shown here is derived from an EMBL/GenBank/DDBJ whole genome shotgun (WGS) entry which is preliminary data.</text>
</comment>
<accession>A0A5J4G0Q7</accession>
<dbReference type="Proteomes" id="UP000326994">
    <property type="component" value="Unassembled WGS sequence"/>
</dbReference>
<keyword evidence="2" id="KW-1185">Reference proteome</keyword>
<dbReference type="InterPro" id="IPR021272">
    <property type="entry name" value="DUF2851"/>
</dbReference>
<protein>
    <recommendedName>
        <fullName evidence="3">DUF2851 family protein</fullName>
    </recommendedName>
</protein>
<proteinExistence type="predicted"/>
<dbReference type="Pfam" id="PF11013">
    <property type="entry name" value="DUF2851"/>
    <property type="match status" value="1"/>
</dbReference>